<reference evidence="9" key="1">
    <citation type="submission" date="2025-08" db="UniProtKB">
        <authorList>
            <consortium name="RefSeq"/>
        </authorList>
    </citation>
    <scope>IDENTIFICATION</scope>
</reference>
<dbReference type="KEGG" id="goe:100899216"/>
<dbReference type="PROSITE" id="PS00108">
    <property type="entry name" value="PROTEIN_KINASE_ST"/>
    <property type="match status" value="1"/>
</dbReference>
<dbReference type="InterPro" id="IPR017441">
    <property type="entry name" value="Protein_kinase_ATP_BS"/>
</dbReference>
<evidence type="ECO:0000313" key="9">
    <source>
        <dbReference type="RefSeq" id="XP_003741343.3"/>
    </source>
</evidence>
<keyword evidence="1" id="KW-0723">Serine/threonine-protein kinase</keyword>
<dbReference type="GO" id="GO:0005524">
    <property type="term" value="F:ATP binding"/>
    <property type="evidence" value="ECO:0007669"/>
    <property type="project" value="UniProtKB-UniRule"/>
</dbReference>
<dbReference type="InterPro" id="IPR000719">
    <property type="entry name" value="Prot_kinase_dom"/>
</dbReference>
<keyword evidence="8" id="KW-1185">Reference proteome</keyword>
<dbReference type="Proteomes" id="UP000694867">
    <property type="component" value="Unplaced"/>
</dbReference>
<feature type="domain" description="Protein kinase" evidence="7">
    <location>
        <begin position="65"/>
        <end position="321"/>
    </location>
</feature>
<dbReference type="FunFam" id="1.10.510.10:FF:000465">
    <property type="entry name" value="Non-specific serine/threonine protein kinase"/>
    <property type="match status" value="3"/>
</dbReference>
<dbReference type="InterPro" id="IPR008271">
    <property type="entry name" value="Ser/Thr_kinase_AS"/>
</dbReference>
<keyword evidence="2" id="KW-0808">Transferase</keyword>
<evidence type="ECO:0000256" key="2">
    <source>
        <dbReference type="ARBA" id="ARBA00022679"/>
    </source>
</evidence>
<keyword evidence="3 6" id="KW-0547">Nucleotide-binding</keyword>
<evidence type="ECO:0000256" key="5">
    <source>
        <dbReference type="ARBA" id="ARBA00022840"/>
    </source>
</evidence>
<dbReference type="GO" id="GO:0004691">
    <property type="term" value="F:cAMP-dependent protein kinase activity"/>
    <property type="evidence" value="ECO:0007669"/>
    <property type="project" value="TreeGrafter"/>
</dbReference>
<dbReference type="GeneID" id="100899216"/>
<dbReference type="GO" id="GO:0005952">
    <property type="term" value="C:cAMP-dependent protein kinase complex"/>
    <property type="evidence" value="ECO:0007669"/>
    <property type="project" value="TreeGrafter"/>
</dbReference>
<sequence>MTRAMTLSKGVKIDHGKKSIGALDYRIIPPDRLTGCVNVGCEHSLDDRVGKRGALTEGVSGLLREEKSKILGSGSFGDVYLVEYSRDHGSYALKIQDKSQYDDPRERAGVIREKKLMHAMQSDFVVKLFFAFQDDTDLYLVMPFAKYGDFSRFKGKSLPEGFVKLYAAQLVLAVEYIHSCRIIHRDLKPANVFIFEDKYLKLGDFGVSKKVLDRTSTFVGPPAYMAPEIIKREEYGKQVDWWGFGLFIYELIFGTHPFSEPDWERMQIMDAIVQNDVILPVREDLDPPVYDLVLRLLEKDKTKRLGTLKNSSDDVKLHQWFSDISFIDVLNKKISVVLKLDPVIPQVVELGDSQEGKSDECLNFFEGAEPAKTTKARANETRIVRVMEQCEALEDYEKFLKCAGARMDSRFKHSKPPTEEIGNFAVEGRLATGLFAEVYLVKYRKDRNSYALKVRARANDTESDARKTAREKKLLNAMESDFVVKVFFGFKDARNSYLVIEHALYGDLTAFLGRHLPEDILKHFSAQIILAIEYLHACRIIHHDLSLENVLIFKDFYIKLGGFRLASKVQSKTSGLIGDPQLHAPEVFLRTGYGKENDWWTLGVMLYRLVFREHPFFDAGSTKLEVISGILSAPLVFPEHDDFSDDSLFCDLLERLLEREVTKRLGASEGGADDVKRHRWFNGISFAEVLAKKRKVFSNLPPKQAIELKTYDFLPREAHVDPGADNPPRASFVARLEGVESALEERYRANECPKEDPRLFKVLGLLGSGVFGEVYQVEKVGDGRLYALKSTAKLFDVEAERRTRPISEKKLLYAMQHAFVLRACFAAQNIGHLFLITEFARYGDFRRLLTMDLRDSVIKLHMAQLVLALEYIHACKIVHRSITPDNVLVFEDLYLKLGDFGNAKRLRLRTTSFIGPIGIMAPEMIKRDEYGTEVDWWALGVFFFEVVFGTHPFDVSHDGEIGIAEAILRKDVKIPKDRIIAPMLSDLILRLLERDRSKRLGGLEGGAEDLMRHEWFTDISFRKLLKKEIPIEIPGLVPVQPEPCPRFVYESDDGADRLPANVSVFEEF</sequence>
<dbReference type="AlphaFoldDB" id="A0AAJ6VWW2"/>
<feature type="binding site" evidence="6">
    <location>
        <position position="789"/>
    </location>
    <ligand>
        <name>ATP</name>
        <dbReference type="ChEBI" id="CHEBI:30616"/>
    </ligand>
</feature>
<dbReference type="PROSITE" id="PS50011">
    <property type="entry name" value="PROTEIN_KINASE_DOM"/>
    <property type="match status" value="3"/>
</dbReference>
<dbReference type="SMART" id="SM00220">
    <property type="entry name" value="S_TKc"/>
    <property type="match status" value="3"/>
</dbReference>
<dbReference type="PANTHER" id="PTHR24353:SF143">
    <property type="entry name" value="PROTEIN KINASE DOMAIN-CONTAINING PROTEIN"/>
    <property type="match status" value="1"/>
</dbReference>
<proteinExistence type="predicted"/>
<dbReference type="Pfam" id="PF00069">
    <property type="entry name" value="Pkinase"/>
    <property type="match status" value="3"/>
</dbReference>
<evidence type="ECO:0000259" key="7">
    <source>
        <dbReference type="PROSITE" id="PS50011"/>
    </source>
</evidence>
<evidence type="ECO:0000256" key="3">
    <source>
        <dbReference type="ARBA" id="ARBA00022741"/>
    </source>
</evidence>
<evidence type="ECO:0000313" key="8">
    <source>
        <dbReference type="Proteomes" id="UP000694867"/>
    </source>
</evidence>
<evidence type="ECO:0000256" key="1">
    <source>
        <dbReference type="ARBA" id="ARBA00022527"/>
    </source>
</evidence>
<dbReference type="PROSITE" id="PS00107">
    <property type="entry name" value="PROTEIN_KINASE_ATP"/>
    <property type="match status" value="2"/>
</dbReference>
<keyword evidence="5 6" id="KW-0067">ATP-binding</keyword>
<feature type="domain" description="Protein kinase" evidence="7">
    <location>
        <begin position="760"/>
        <end position="1016"/>
    </location>
</feature>
<dbReference type="PANTHER" id="PTHR24353">
    <property type="entry name" value="CYCLIC NUCLEOTIDE-DEPENDENT PROTEIN KINASE"/>
    <property type="match status" value="1"/>
</dbReference>
<dbReference type="InterPro" id="IPR008266">
    <property type="entry name" value="Tyr_kinase_AS"/>
</dbReference>
<feature type="binding site" evidence="6">
    <location>
        <position position="94"/>
    </location>
    <ligand>
        <name>ATP</name>
        <dbReference type="ChEBI" id="CHEBI:30616"/>
    </ligand>
</feature>
<gene>
    <name evidence="9" type="primary">LOC100899216</name>
</gene>
<feature type="domain" description="Protein kinase" evidence="7">
    <location>
        <begin position="424"/>
        <end position="681"/>
    </location>
</feature>
<dbReference type="Gene3D" id="3.30.200.20">
    <property type="entry name" value="Phosphorylase Kinase, domain 1"/>
    <property type="match status" value="3"/>
</dbReference>
<dbReference type="InterPro" id="IPR011009">
    <property type="entry name" value="Kinase-like_dom_sf"/>
</dbReference>
<dbReference type="Gene3D" id="1.10.510.10">
    <property type="entry name" value="Transferase(Phosphotransferase) domain 1"/>
    <property type="match status" value="3"/>
</dbReference>
<name>A0AAJ6VWW2_9ACAR</name>
<evidence type="ECO:0000256" key="4">
    <source>
        <dbReference type="ARBA" id="ARBA00022777"/>
    </source>
</evidence>
<dbReference type="SUPFAM" id="SSF56112">
    <property type="entry name" value="Protein kinase-like (PK-like)"/>
    <property type="match status" value="3"/>
</dbReference>
<keyword evidence="4" id="KW-0418">Kinase</keyword>
<dbReference type="PROSITE" id="PS00109">
    <property type="entry name" value="PROTEIN_KINASE_TYR"/>
    <property type="match status" value="1"/>
</dbReference>
<evidence type="ECO:0000256" key="6">
    <source>
        <dbReference type="PROSITE-ProRule" id="PRU10141"/>
    </source>
</evidence>
<organism evidence="8 9">
    <name type="scientific">Galendromus occidentalis</name>
    <name type="common">western predatory mite</name>
    <dbReference type="NCBI Taxonomy" id="34638"/>
    <lineage>
        <taxon>Eukaryota</taxon>
        <taxon>Metazoa</taxon>
        <taxon>Ecdysozoa</taxon>
        <taxon>Arthropoda</taxon>
        <taxon>Chelicerata</taxon>
        <taxon>Arachnida</taxon>
        <taxon>Acari</taxon>
        <taxon>Parasitiformes</taxon>
        <taxon>Mesostigmata</taxon>
        <taxon>Gamasina</taxon>
        <taxon>Phytoseioidea</taxon>
        <taxon>Phytoseiidae</taxon>
        <taxon>Typhlodrominae</taxon>
        <taxon>Galendromus</taxon>
    </lineage>
</organism>
<protein>
    <submittedName>
        <fullName evidence="9">Ribosomal protein S6 kinase 2 alpha-like</fullName>
    </submittedName>
</protein>
<accession>A0AAJ6VWW2</accession>
<dbReference type="RefSeq" id="XP_003741343.3">
    <property type="nucleotide sequence ID" value="XM_003741295.3"/>
</dbReference>